<evidence type="ECO:0000313" key="3">
    <source>
        <dbReference type="Proteomes" id="UP001501627"/>
    </source>
</evidence>
<dbReference type="SMART" id="SM00530">
    <property type="entry name" value="HTH_XRE"/>
    <property type="match status" value="1"/>
</dbReference>
<dbReference type="Pfam" id="PF13560">
    <property type="entry name" value="HTH_31"/>
    <property type="match status" value="1"/>
</dbReference>
<dbReference type="CDD" id="cd00093">
    <property type="entry name" value="HTH_XRE"/>
    <property type="match status" value="1"/>
</dbReference>
<dbReference type="PROSITE" id="PS50943">
    <property type="entry name" value="HTH_CROC1"/>
    <property type="match status" value="1"/>
</dbReference>
<dbReference type="Gene3D" id="1.10.260.40">
    <property type="entry name" value="lambda repressor-like DNA-binding domains"/>
    <property type="match status" value="1"/>
</dbReference>
<sequence length="86" mass="9943">MYKTLYTREYQQMLALLRAKRADAQVSQVELARRLAWTQADVSKCETGVRRLDVIELRIWLKALGCELADFVRELDSSSPQLLDQA</sequence>
<dbReference type="RefSeq" id="WP_344869428.1">
    <property type="nucleotide sequence ID" value="NZ_BAABBP010000013.1"/>
</dbReference>
<gene>
    <name evidence="2" type="ORF">GCM10022279_18150</name>
</gene>
<dbReference type="InterPro" id="IPR010982">
    <property type="entry name" value="Lambda_DNA-bd_dom_sf"/>
</dbReference>
<accession>A0ABP7RBF5</accession>
<dbReference type="InterPro" id="IPR001387">
    <property type="entry name" value="Cro/C1-type_HTH"/>
</dbReference>
<keyword evidence="3" id="KW-1185">Reference proteome</keyword>
<protein>
    <submittedName>
        <fullName evidence="2">Helix-turn-helix transcriptional regulator</fullName>
    </submittedName>
</protein>
<dbReference type="EMBL" id="BAABBP010000013">
    <property type="protein sequence ID" value="GAA3994906.1"/>
    <property type="molecule type" value="Genomic_DNA"/>
</dbReference>
<feature type="domain" description="HTH cro/C1-type" evidence="1">
    <location>
        <begin position="17"/>
        <end position="71"/>
    </location>
</feature>
<organism evidence="2 3">
    <name type="scientific">Comamonas faecalis</name>
    <dbReference type="NCBI Taxonomy" id="1387849"/>
    <lineage>
        <taxon>Bacteria</taxon>
        <taxon>Pseudomonadati</taxon>
        <taxon>Pseudomonadota</taxon>
        <taxon>Betaproteobacteria</taxon>
        <taxon>Burkholderiales</taxon>
        <taxon>Comamonadaceae</taxon>
        <taxon>Comamonas</taxon>
    </lineage>
</organism>
<comment type="caution">
    <text evidence="2">The sequence shown here is derived from an EMBL/GenBank/DDBJ whole genome shotgun (WGS) entry which is preliminary data.</text>
</comment>
<evidence type="ECO:0000313" key="2">
    <source>
        <dbReference type="EMBL" id="GAA3994906.1"/>
    </source>
</evidence>
<proteinExistence type="predicted"/>
<dbReference type="SUPFAM" id="SSF47413">
    <property type="entry name" value="lambda repressor-like DNA-binding domains"/>
    <property type="match status" value="1"/>
</dbReference>
<evidence type="ECO:0000259" key="1">
    <source>
        <dbReference type="PROSITE" id="PS50943"/>
    </source>
</evidence>
<reference evidence="3" key="1">
    <citation type="journal article" date="2019" name="Int. J. Syst. Evol. Microbiol.">
        <title>The Global Catalogue of Microorganisms (GCM) 10K type strain sequencing project: providing services to taxonomists for standard genome sequencing and annotation.</title>
        <authorList>
            <consortium name="The Broad Institute Genomics Platform"/>
            <consortium name="The Broad Institute Genome Sequencing Center for Infectious Disease"/>
            <person name="Wu L."/>
            <person name="Ma J."/>
        </authorList>
    </citation>
    <scope>NUCLEOTIDE SEQUENCE [LARGE SCALE GENOMIC DNA]</scope>
    <source>
        <strain evidence="3">JCM 17561</strain>
    </source>
</reference>
<dbReference type="Proteomes" id="UP001501627">
    <property type="component" value="Unassembled WGS sequence"/>
</dbReference>
<name>A0ABP7RBF5_9BURK</name>